<proteinExistence type="predicted"/>
<gene>
    <name evidence="2" type="ORF">RT97_10230</name>
</gene>
<feature type="compositionally biased region" description="Low complexity" evidence="1">
    <location>
        <begin position="1"/>
        <end position="12"/>
    </location>
</feature>
<sequence length="385" mass="40192">MGAPAAADIGGPAVSGSPALQAPGDEEAPSLTAQTATSTALDAQAIAARLNAADARNGLYYVYAANGTNGTRQKLRVNFDTKSYTLTDHLGQATSGTFGEDPGEPGTYLFASSRITGAVNTARFRIAADAIVGAFPFEKPWSNPVSYQVTAFIAARAFVTDPAQLDGEYNRLGISLNSDGSADSQIVPMLISGKGTQLMMCFDSAIYQPEACPLGSRRVYTITPGADFVWTGTNVNAPTDVLGFRMARIGGQNVALLGGATSTAPDVRPFRIALRDVTTWPTARYVGSSSDGRWGTNLMGPATTSRTSFDATGTSTTLALPVNDADPRMPQGIRLINGSGVDRYFATQNGTLAVIVGARNPGTQGYIQIGLFKDNGAVDSRSGSY</sequence>
<dbReference type="AlphaFoldDB" id="A0A0D0MRR2"/>
<reference evidence="2 3" key="1">
    <citation type="submission" date="2014-12" db="EMBL/GenBank/DDBJ databases">
        <title>16Stimator: statistical estimation of ribosomal gene copy numbers from draft genome assemblies.</title>
        <authorList>
            <person name="Perisin M.A."/>
            <person name="Vetter M."/>
            <person name="Gilbert J.A."/>
            <person name="Bergelson J."/>
        </authorList>
    </citation>
    <scope>NUCLEOTIDE SEQUENCE [LARGE SCALE GENOMIC DNA]</scope>
    <source>
        <strain evidence="2 3">MEDvA23</strain>
    </source>
</reference>
<evidence type="ECO:0000256" key="1">
    <source>
        <dbReference type="SAM" id="MobiDB-lite"/>
    </source>
</evidence>
<organism evidence="2 3">
    <name type="scientific">Variovorax paradoxus</name>
    <dbReference type="NCBI Taxonomy" id="34073"/>
    <lineage>
        <taxon>Bacteria</taxon>
        <taxon>Pseudomonadati</taxon>
        <taxon>Pseudomonadota</taxon>
        <taxon>Betaproteobacteria</taxon>
        <taxon>Burkholderiales</taxon>
        <taxon>Comamonadaceae</taxon>
        <taxon>Variovorax</taxon>
    </lineage>
</organism>
<feature type="region of interest" description="Disordered" evidence="1">
    <location>
        <begin position="1"/>
        <end position="30"/>
    </location>
</feature>
<evidence type="ECO:0000313" key="3">
    <source>
        <dbReference type="Proteomes" id="UP000032067"/>
    </source>
</evidence>
<dbReference type="Proteomes" id="UP000032067">
    <property type="component" value="Unassembled WGS sequence"/>
</dbReference>
<accession>A0A0D0MRR2</accession>
<protein>
    <submittedName>
        <fullName evidence="2">Uncharacterized protein</fullName>
    </submittedName>
</protein>
<evidence type="ECO:0000313" key="2">
    <source>
        <dbReference type="EMBL" id="KIQ33494.1"/>
    </source>
</evidence>
<name>A0A0D0MRR2_VARPD</name>
<dbReference type="EMBL" id="JXQQ01000021">
    <property type="protein sequence ID" value="KIQ33494.1"/>
    <property type="molecule type" value="Genomic_DNA"/>
</dbReference>
<comment type="caution">
    <text evidence="2">The sequence shown here is derived from an EMBL/GenBank/DDBJ whole genome shotgun (WGS) entry which is preliminary data.</text>
</comment>